<reference evidence="1" key="1">
    <citation type="submission" date="2014-11" db="EMBL/GenBank/DDBJ databases">
        <authorList>
            <person name="Amaro Gonzalez C."/>
        </authorList>
    </citation>
    <scope>NUCLEOTIDE SEQUENCE</scope>
</reference>
<reference evidence="1" key="2">
    <citation type="journal article" date="2015" name="Fish Shellfish Immunol.">
        <title>Early steps in the European eel (Anguilla anguilla)-Vibrio vulnificus interaction in the gills: Role of the RtxA13 toxin.</title>
        <authorList>
            <person name="Callol A."/>
            <person name="Pajuelo D."/>
            <person name="Ebbesson L."/>
            <person name="Teles M."/>
            <person name="MacKenzie S."/>
            <person name="Amaro C."/>
        </authorList>
    </citation>
    <scope>NUCLEOTIDE SEQUENCE</scope>
</reference>
<evidence type="ECO:0000313" key="1">
    <source>
        <dbReference type="EMBL" id="JAH56955.1"/>
    </source>
</evidence>
<proteinExistence type="predicted"/>
<dbReference type="AlphaFoldDB" id="A0A0E9TVL8"/>
<name>A0A0E9TVL8_ANGAN</name>
<protein>
    <submittedName>
        <fullName evidence="1">Uncharacterized protein</fullName>
    </submittedName>
</protein>
<organism evidence="1">
    <name type="scientific">Anguilla anguilla</name>
    <name type="common">European freshwater eel</name>
    <name type="synonym">Muraena anguilla</name>
    <dbReference type="NCBI Taxonomy" id="7936"/>
    <lineage>
        <taxon>Eukaryota</taxon>
        <taxon>Metazoa</taxon>
        <taxon>Chordata</taxon>
        <taxon>Craniata</taxon>
        <taxon>Vertebrata</taxon>
        <taxon>Euteleostomi</taxon>
        <taxon>Actinopterygii</taxon>
        <taxon>Neopterygii</taxon>
        <taxon>Teleostei</taxon>
        <taxon>Anguilliformes</taxon>
        <taxon>Anguillidae</taxon>
        <taxon>Anguilla</taxon>
    </lineage>
</organism>
<sequence length="44" mass="5166">MFSRLSPQIPNPTIFYTLHTSNIKDKSRKRKSIILFLTCRTAQL</sequence>
<dbReference type="EMBL" id="GBXM01051622">
    <property type="protein sequence ID" value="JAH56955.1"/>
    <property type="molecule type" value="Transcribed_RNA"/>
</dbReference>
<accession>A0A0E9TVL8</accession>